<name>A0A9W7F8Z6_9STRA</name>
<feature type="compositionally biased region" description="Basic and acidic residues" evidence="1">
    <location>
        <begin position="83"/>
        <end position="93"/>
    </location>
</feature>
<feature type="compositionally biased region" description="Basic and acidic residues" evidence="1">
    <location>
        <begin position="149"/>
        <end position="158"/>
    </location>
</feature>
<gene>
    <name evidence="2" type="ORF">TrLO_g2268</name>
</gene>
<dbReference type="EMBL" id="BRXW01000081">
    <property type="protein sequence ID" value="GMI05149.1"/>
    <property type="molecule type" value="Genomic_DNA"/>
</dbReference>
<feature type="region of interest" description="Disordered" evidence="1">
    <location>
        <begin position="1"/>
        <end position="60"/>
    </location>
</feature>
<keyword evidence="3" id="KW-1185">Reference proteome</keyword>
<accession>A0A9W7F8Z6</accession>
<dbReference type="AlphaFoldDB" id="A0A9W7F8Z6"/>
<evidence type="ECO:0000313" key="3">
    <source>
        <dbReference type="Proteomes" id="UP001165122"/>
    </source>
</evidence>
<comment type="caution">
    <text evidence="2">The sequence shown here is derived from an EMBL/GenBank/DDBJ whole genome shotgun (WGS) entry which is preliminary data.</text>
</comment>
<proteinExistence type="predicted"/>
<feature type="compositionally biased region" description="Basic and acidic residues" evidence="1">
    <location>
        <begin position="1"/>
        <end position="10"/>
    </location>
</feature>
<feature type="compositionally biased region" description="Basic residues" evidence="1">
    <location>
        <begin position="139"/>
        <end position="148"/>
    </location>
</feature>
<evidence type="ECO:0000313" key="2">
    <source>
        <dbReference type="EMBL" id="GMI05149.1"/>
    </source>
</evidence>
<feature type="compositionally biased region" description="Basic and acidic residues" evidence="1">
    <location>
        <begin position="108"/>
        <end position="121"/>
    </location>
</feature>
<dbReference type="Proteomes" id="UP001165122">
    <property type="component" value="Unassembled WGS sequence"/>
</dbReference>
<protein>
    <submittedName>
        <fullName evidence="2">Uncharacterized protein</fullName>
    </submittedName>
</protein>
<feature type="region of interest" description="Disordered" evidence="1">
    <location>
        <begin position="80"/>
        <end position="163"/>
    </location>
</feature>
<reference evidence="3" key="1">
    <citation type="journal article" date="2023" name="Commun. Biol.">
        <title>Genome analysis of Parmales, the sister group of diatoms, reveals the evolutionary specialization of diatoms from phago-mixotrophs to photoautotrophs.</title>
        <authorList>
            <person name="Ban H."/>
            <person name="Sato S."/>
            <person name="Yoshikawa S."/>
            <person name="Yamada K."/>
            <person name="Nakamura Y."/>
            <person name="Ichinomiya M."/>
            <person name="Sato N."/>
            <person name="Blanc-Mathieu R."/>
            <person name="Endo H."/>
            <person name="Kuwata A."/>
            <person name="Ogata H."/>
        </authorList>
    </citation>
    <scope>NUCLEOTIDE SEQUENCE [LARGE SCALE GENOMIC DNA]</scope>
    <source>
        <strain evidence="3">NIES 3700</strain>
    </source>
</reference>
<evidence type="ECO:0000256" key="1">
    <source>
        <dbReference type="SAM" id="MobiDB-lite"/>
    </source>
</evidence>
<organism evidence="2 3">
    <name type="scientific">Triparma laevis f. longispina</name>
    <dbReference type="NCBI Taxonomy" id="1714387"/>
    <lineage>
        <taxon>Eukaryota</taxon>
        <taxon>Sar</taxon>
        <taxon>Stramenopiles</taxon>
        <taxon>Ochrophyta</taxon>
        <taxon>Bolidophyceae</taxon>
        <taxon>Parmales</taxon>
        <taxon>Triparmaceae</taxon>
        <taxon>Triparma</taxon>
    </lineage>
</organism>
<sequence>MGANCGKEEAAGFESSTAKEQSIKRIASGVGGGRKENELQPVTAALSQPAINRAHSEKSTKALKGKALLAACMLDEDSDEEGEKFVDFNDDKTNANVPGLIADSPTATERERRAEKKRREGSPSGTFSGSGDGSLRNSGSRRKSKRFAVGKEEGDGGKGSKALKGKALLQACMVQDDDWSDDD</sequence>
<dbReference type="OrthoDB" id="10536153at2759"/>